<name>A0A443HKN5_BYSSP</name>
<protein>
    <submittedName>
        <fullName evidence="2">S-adenosyl-L-methionine-dependent methyltransferase</fullName>
    </submittedName>
</protein>
<keyword evidence="3" id="KW-1185">Reference proteome</keyword>
<keyword evidence="2" id="KW-0808">Transferase</keyword>
<feature type="domain" description="Methyltransferase" evidence="1">
    <location>
        <begin position="48"/>
        <end position="142"/>
    </location>
</feature>
<dbReference type="Proteomes" id="UP000283841">
    <property type="component" value="Unassembled WGS sequence"/>
</dbReference>
<proteinExistence type="predicted"/>
<dbReference type="PANTHER" id="PTHR43591">
    <property type="entry name" value="METHYLTRANSFERASE"/>
    <property type="match status" value="1"/>
</dbReference>
<dbReference type="SUPFAM" id="SSF53335">
    <property type="entry name" value="S-adenosyl-L-methionine-dependent methyltransferases"/>
    <property type="match status" value="1"/>
</dbReference>
<accession>A0A443HKN5</accession>
<reference evidence="2 3" key="1">
    <citation type="journal article" date="2018" name="Front. Microbiol.">
        <title>Genomic and genetic insights into a cosmopolitan fungus, Paecilomyces variotii (Eurotiales).</title>
        <authorList>
            <person name="Urquhart A.S."/>
            <person name="Mondo S.J."/>
            <person name="Makela M.R."/>
            <person name="Hane J.K."/>
            <person name="Wiebenga A."/>
            <person name="He G."/>
            <person name="Mihaltcheva S."/>
            <person name="Pangilinan J."/>
            <person name="Lipzen A."/>
            <person name="Barry K."/>
            <person name="de Vries R.P."/>
            <person name="Grigoriev I.V."/>
            <person name="Idnurm A."/>
        </authorList>
    </citation>
    <scope>NUCLEOTIDE SEQUENCE [LARGE SCALE GENOMIC DNA]</scope>
    <source>
        <strain evidence="2 3">CBS 101075</strain>
    </source>
</reference>
<dbReference type="EMBL" id="RCNU01000013">
    <property type="protein sequence ID" value="RWQ92367.1"/>
    <property type="molecule type" value="Genomic_DNA"/>
</dbReference>
<dbReference type="AlphaFoldDB" id="A0A443HKN5"/>
<comment type="caution">
    <text evidence="2">The sequence shown here is derived from an EMBL/GenBank/DDBJ whole genome shotgun (WGS) entry which is preliminary data.</text>
</comment>
<keyword evidence="2" id="KW-0489">Methyltransferase</keyword>
<dbReference type="CDD" id="cd02440">
    <property type="entry name" value="AdoMet_MTases"/>
    <property type="match status" value="1"/>
</dbReference>
<sequence>MSDSYVEVMSRHQAEASRLDQQFDLLTKNLSYLVHPEIAQRLPPNPRIADVGTGTGIFLHMLAPVYSSATLDGYDLSPALFYPPSSRPPNVNLSTLDARQPVPPALRGTYDLVHVRLIAAGLQPDEWSSVVQNLAQLLKPGGAMQWEECNFIGVQHYRGQPESTVAAARFMGRLFRDGLQTRFSHGWSTLPQDMKAAGLEQVQEDIVSSDRLPETRKALTANGMTAIFSWARLMASKGAPGALSSERLDELERQAEADIQSGCYVRFDIHVSWGFLPNP</sequence>
<dbReference type="GO" id="GO:0032259">
    <property type="term" value="P:methylation"/>
    <property type="evidence" value="ECO:0007669"/>
    <property type="project" value="UniProtKB-KW"/>
</dbReference>
<dbReference type="InterPro" id="IPR029063">
    <property type="entry name" value="SAM-dependent_MTases_sf"/>
</dbReference>
<dbReference type="InterPro" id="IPR041698">
    <property type="entry name" value="Methyltransf_25"/>
</dbReference>
<dbReference type="RefSeq" id="XP_028482012.1">
    <property type="nucleotide sequence ID" value="XM_028634216.1"/>
</dbReference>
<evidence type="ECO:0000259" key="1">
    <source>
        <dbReference type="Pfam" id="PF13649"/>
    </source>
</evidence>
<dbReference type="Gene3D" id="3.40.50.150">
    <property type="entry name" value="Vaccinia Virus protein VP39"/>
    <property type="match status" value="1"/>
</dbReference>
<dbReference type="Pfam" id="PF13649">
    <property type="entry name" value="Methyltransf_25"/>
    <property type="match status" value="1"/>
</dbReference>
<dbReference type="GO" id="GO:0008168">
    <property type="term" value="F:methyltransferase activity"/>
    <property type="evidence" value="ECO:0007669"/>
    <property type="project" value="UniProtKB-KW"/>
</dbReference>
<evidence type="ECO:0000313" key="2">
    <source>
        <dbReference type="EMBL" id="RWQ92367.1"/>
    </source>
</evidence>
<dbReference type="PANTHER" id="PTHR43591:SF50">
    <property type="entry name" value="METHYLTRANSFERASE DOMAIN-CONTAINING PROTEIN-RELATED"/>
    <property type="match status" value="1"/>
</dbReference>
<dbReference type="GeneID" id="39603493"/>
<gene>
    <name evidence="2" type="ORF">C8Q69DRAFT_95617</name>
</gene>
<dbReference type="VEuPathDB" id="FungiDB:C8Q69DRAFT_95617"/>
<dbReference type="STRING" id="264951.A0A443HKN5"/>
<organism evidence="2 3">
    <name type="scientific">Byssochlamys spectabilis</name>
    <name type="common">Paecilomyces variotii</name>
    <dbReference type="NCBI Taxonomy" id="264951"/>
    <lineage>
        <taxon>Eukaryota</taxon>
        <taxon>Fungi</taxon>
        <taxon>Dikarya</taxon>
        <taxon>Ascomycota</taxon>
        <taxon>Pezizomycotina</taxon>
        <taxon>Eurotiomycetes</taxon>
        <taxon>Eurotiomycetidae</taxon>
        <taxon>Eurotiales</taxon>
        <taxon>Thermoascaceae</taxon>
        <taxon>Paecilomyces</taxon>
    </lineage>
</organism>
<evidence type="ECO:0000313" key="3">
    <source>
        <dbReference type="Proteomes" id="UP000283841"/>
    </source>
</evidence>